<keyword evidence="4 9" id="KW-0812">Transmembrane</keyword>
<dbReference type="AlphaFoldDB" id="A0A173LNP4"/>
<dbReference type="GO" id="GO:0008320">
    <property type="term" value="F:protein transmembrane transporter activity"/>
    <property type="evidence" value="ECO:0007669"/>
    <property type="project" value="UniProtKB-UniRule"/>
</dbReference>
<evidence type="ECO:0000256" key="5">
    <source>
        <dbReference type="ARBA" id="ARBA00022927"/>
    </source>
</evidence>
<dbReference type="OrthoDB" id="9805743at2"/>
<evidence type="ECO:0000313" key="12">
    <source>
        <dbReference type="Proteomes" id="UP000186104"/>
    </source>
</evidence>
<dbReference type="KEGG" id="dtm:BJL86_2505"/>
<protein>
    <recommendedName>
        <fullName evidence="9">Protein translocase subunit SecE</fullName>
    </recommendedName>
</protein>
<keyword evidence="3 9" id="KW-1003">Cell membrane</keyword>
<feature type="region of interest" description="Disordered" evidence="10">
    <location>
        <begin position="1"/>
        <end position="47"/>
    </location>
</feature>
<evidence type="ECO:0000256" key="6">
    <source>
        <dbReference type="ARBA" id="ARBA00022989"/>
    </source>
</evidence>
<dbReference type="InterPro" id="IPR005807">
    <property type="entry name" value="SecE_bac"/>
</dbReference>
<feature type="compositionally biased region" description="Basic and acidic residues" evidence="10">
    <location>
        <begin position="33"/>
        <end position="42"/>
    </location>
</feature>
<dbReference type="GO" id="GO:0043952">
    <property type="term" value="P:protein transport by the Sec complex"/>
    <property type="evidence" value="ECO:0007669"/>
    <property type="project" value="UniProtKB-UniRule"/>
</dbReference>
<evidence type="ECO:0000256" key="3">
    <source>
        <dbReference type="ARBA" id="ARBA00022475"/>
    </source>
</evidence>
<comment type="subunit">
    <text evidence="9">Component of the Sec protein translocase complex. Heterotrimer consisting of SecY, SecE and SecG subunits. The heterotrimers can form oligomers, although 1 heterotrimer is thought to be able to translocate proteins. Interacts with the ribosome. Interacts with SecDF, and other proteins may be involved. Interacts with SecA.</text>
</comment>
<dbReference type="Gene3D" id="1.20.5.1030">
    <property type="entry name" value="Preprotein translocase secy subunit"/>
    <property type="match status" value="1"/>
</dbReference>
<proteinExistence type="inferred from homology"/>
<dbReference type="GO" id="GO:0065002">
    <property type="term" value="P:intracellular protein transmembrane transport"/>
    <property type="evidence" value="ECO:0007669"/>
    <property type="project" value="UniProtKB-UniRule"/>
</dbReference>
<dbReference type="GO" id="GO:0005886">
    <property type="term" value="C:plasma membrane"/>
    <property type="evidence" value="ECO:0007669"/>
    <property type="project" value="UniProtKB-SubCell"/>
</dbReference>
<keyword evidence="6 9" id="KW-1133">Transmembrane helix</keyword>
<organism evidence="11 12">
    <name type="scientific">Dietzia timorensis</name>
    <dbReference type="NCBI Taxonomy" id="499555"/>
    <lineage>
        <taxon>Bacteria</taxon>
        <taxon>Bacillati</taxon>
        <taxon>Actinomycetota</taxon>
        <taxon>Actinomycetes</taxon>
        <taxon>Mycobacteriales</taxon>
        <taxon>Dietziaceae</taxon>
        <taxon>Dietzia</taxon>
    </lineage>
</organism>
<dbReference type="EMBL" id="CP015961">
    <property type="protein sequence ID" value="ANI93269.1"/>
    <property type="molecule type" value="Genomic_DNA"/>
</dbReference>
<evidence type="ECO:0000256" key="2">
    <source>
        <dbReference type="ARBA" id="ARBA00022448"/>
    </source>
</evidence>
<gene>
    <name evidence="9" type="primary">secE</name>
    <name evidence="11" type="ORF">BJL86_2505</name>
</gene>
<dbReference type="HAMAP" id="MF_00422">
    <property type="entry name" value="SecE"/>
    <property type="match status" value="1"/>
</dbReference>
<comment type="similarity">
    <text evidence="9">Belongs to the SecE/SEC61-gamma family.</text>
</comment>
<dbReference type="InterPro" id="IPR038379">
    <property type="entry name" value="SecE_sf"/>
</dbReference>
<dbReference type="PANTHER" id="PTHR33910:SF1">
    <property type="entry name" value="PROTEIN TRANSLOCASE SUBUNIT SECE"/>
    <property type="match status" value="1"/>
</dbReference>
<dbReference type="GO" id="GO:0006605">
    <property type="term" value="P:protein targeting"/>
    <property type="evidence" value="ECO:0007669"/>
    <property type="project" value="UniProtKB-UniRule"/>
</dbReference>
<dbReference type="Proteomes" id="UP000186104">
    <property type="component" value="Chromosome"/>
</dbReference>
<dbReference type="GO" id="GO:0009306">
    <property type="term" value="P:protein secretion"/>
    <property type="evidence" value="ECO:0007669"/>
    <property type="project" value="UniProtKB-UniRule"/>
</dbReference>
<feature type="compositionally biased region" description="Basic and acidic residues" evidence="10">
    <location>
        <begin position="7"/>
        <end position="16"/>
    </location>
</feature>
<sequence>MSDDRDDVERDDKKVGGADNPVVPTGKAGRGNVAERRVRTDGDDAEDTTVKRANPVQYVGQVGSELKKVIWPTRSQMVTYTAVVLLFLVFMTLLVSGVDFGMGKGIEWAFAR</sequence>
<reference evidence="11 12" key="1">
    <citation type="submission" date="2016-06" db="EMBL/GenBank/DDBJ databases">
        <title>Complete genome sequence of a saline-alkali tolerant type strain Dietzia timorensis ID05-A0528T.</title>
        <authorList>
            <person name="Wu X."/>
        </authorList>
    </citation>
    <scope>NUCLEOTIDE SEQUENCE [LARGE SCALE GENOMIC DNA]</scope>
    <source>
        <strain evidence="11 12">ID05-A0528</strain>
    </source>
</reference>
<accession>A0A173LNP4</accession>
<evidence type="ECO:0000256" key="7">
    <source>
        <dbReference type="ARBA" id="ARBA00023010"/>
    </source>
</evidence>
<dbReference type="PANTHER" id="PTHR33910">
    <property type="entry name" value="PROTEIN TRANSLOCASE SUBUNIT SECE"/>
    <property type="match status" value="1"/>
</dbReference>
<dbReference type="RefSeq" id="WP_067477728.1">
    <property type="nucleotide sequence ID" value="NZ_CP015961.1"/>
</dbReference>
<feature type="transmembrane region" description="Helical" evidence="9">
    <location>
        <begin position="77"/>
        <end position="98"/>
    </location>
</feature>
<dbReference type="Pfam" id="PF00584">
    <property type="entry name" value="SecE"/>
    <property type="match status" value="1"/>
</dbReference>
<evidence type="ECO:0000256" key="1">
    <source>
        <dbReference type="ARBA" id="ARBA00004370"/>
    </source>
</evidence>
<comment type="subcellular location">
    <subcellularLocation>
        <location evidence="9">Cell membrane</location>
        <topology evidence="9">Single-pass membrane protein</topology>
    </subcellularLocation>
    <subcellularLocation>
        <location evidence="1">Membrane</location>
    </subcellularLocation>
</comment>
<evidence type="ECO:0000256" key="10">
    <source>
        <dbReference type="SAM" id="MobiDB-lite"/>
    </source>
</evidence>
<keyword evidence="2 9" id="KW-0813">Transport</keyword>
<keyword evidence="5 9" id="KW-0653">Protein transport</keyword>
<evidence type="ECO:0000256" key="9">
    <source>
        <dbReference type="HAMAP-Rule" id="MF_00422"/>
    </source>
</evidence>
<comment type="function">
    <text evidence="9">Essential subunit of the Sec protein translocation channel SecYEG. Clamps together the 2 halves of SecY. May contact the channel plug during translocation.</text>
</comment>
<evidence type="ECO:0000256" key="8">
    <source>
        <dbReference type="ARBA" id="ARBA00023136"/>
    </source>
</evidence>
<keyword evidence="12" id="KW-1185">Reference proteome</keyword>
<dbReference type="InterPro" id="IPR001901">
    <property type="entry name" value="Translocase_SecE/Sec61-g"/>
</dbReference>
<evidence type="ECO:0000313" key="11">
    <source>
        <dbReference type="EMBL" id="ANI93269.1"/>
    </source>
</evidence>
<dbReference type="STRING" id="499555.BJL86_2505"/>
<keyword evidence="8 9" id="KW-0472">Membrane</keyword>
<dbReference type="PROSITE" id="PS01067">
    <property type="entry name" value="SECE_SEC61G"/>
    <property type="match status" value="1"/>
</dbReference>
<dbReference type="NCBIfam" id="TIGR00964">
    <property type="entry name" value="secE_bact"/>
    <property type="match status" value="1"/>
</dbReference>
<keyword evidence="7 9" id="KW-0811">Translocation</keyword>
<name>A0A173LNP4_9ACTN</name>
<evidence type="ECO:0000256" key="4">
    <source>
        <dbReference type="ARBA" id="ARBA00022692"/>
    </source>
</evidence>